<evidence type="ECO:0000313" key="12">
    <source>
        <dbReference type="EMBL" id="MFG3816249.1"/>
    </source>
</evidence>
<keyword evidence="13" id="KW-1185">Reference proteome</keyword>
<dbReference type="PANTHER" id="PTHR30183:SF3">
    <property type="entry name" value="MOLYBDENUM TRANSPORT SYSTEM PERMEASE PROTEIN MODB"/>
    <property type="match status" value="1"/>
</dbReference>
<organism evidence="12 13">
    <name type="scientific">Limnothrix redekei LRLZ20PSL1</name>
    <dbReference type="NCBI Taxonomy" id="3112953"/>
    <lineage>
        <taxon>Bacteria</taxon>
        <taxon>Bacillati</taxon>
        <taxon>Cyanobacteriota</taxon>
        <taxon>Cyanophyceae</taxon>
        <taxon>Pseudanabaenales</taxon>
        <taxon>Pseudanabaenaceae</taxon>
        <taxon>Limnothrix</taxon>
    </lineage>
</organism>
<keyword evidence="4 10" id="KW-1003">Cell membrane</keyword>
<comment type="caution">
    <text evidence="12">The sequence shown here is derived from an EMBL/GenBank/DDBJ whole genome shotgun (WGS) entry which is preliminary data.</text>
</comment>
<dbReference type="NCBIfam" id="TIGR02141">
    <property type="entry name" value="modB_ABC"/>
    <property type="match status" value="1"/>
</dbReference>
<keyword evidence="3 9" id="KW-0813">Transport</keyword>
<proteinExistence type="inferred from homology"/>
<accession>A0ABW7C801</accession>
<evidence type="ECO:0000256" key="4">
    <source>
        <dbReference type="ARBA" id="ARBA00022475"/>
    </source>
</evidence>
<dbReference type="Proteomes" id="UP001604335">
    <property type="component" value="Unassembled WGS sequence"/>
</dbReference>
<dbReference type="Gene3D" id="1.10.3720.10">
    <property type="entry name" value="MetI-like"/>
    <property type="match status" value="1"/>
</dbReference>
<sequence length="227" mass="24291">MTSPASWVTQWDWSPWSLSVGAALWATGLAVSLGLLIAWAMLSCREPWRSAIDTVLVLPLVLPPTVVGFGLLVLLGRQGPIGLALESIGVSVVFSPLGTVVAATVVAFPLAYRTLLSTFEQLDPDLLRAARTLGLNGWQIFWRVRLPLARSGLVAAALLTFARSLGEFGATVMLAGNIPGRTQTIPSAIFAAVEAGDWPRAQLWVWLSIAMALLAIVGLNQAARRPW</sequence>
<feature type="domain" description="ABC transmembrane type-1" evidence="11">
    <location>
        <begin position="16"/>
        <end position="224"/>
    </location>
</feature>
<feature type="transmembrane region" description="Helical" evidence="9">
    <location>
        <begin position="148"/>
        <end position="166"/>
    </location>
</feature>
<dbReference type="PROSITE" id="PS50928">
    <property type="entry name" value="ABC_TM1"/>
    <property type="match status" value="1"/>
</dbReference>
<dbReference type="PANTHER" id="PTHR30183">
    <property type="entry name" value="MOLYBDENUM TRANSPORT SYSTEM PERMEASE PROTEIN MODB"/>
    <property type="match status" value="1"/>
</dbReference>
<protein>
    <recommendedName>
        <fullName evidence="10">Molybdenum transport system permease</fullName>
    </recommendedName>
</protein>
<feature type="transmembrane region" description="Helical" evidence="9">
    <location>
        <begin position="20"/>
        <end position="42"/>
    </location>
</feature>
<feature type="transmembrane region" description="Helical" evidence="9">
    <location>
        <begin position="54"/>
        <end position="76"/>
    </location>
</feature>
<comment type="subcellular location">
    <subcellularLocation>
        <location evidence="1 9">Cell membrane</location>
        <topology evidence="1 9">Multi-pass membrane protein</topology>
    </subcellularLocation>
</comment>
<evidence type="ECO:0000256" key="7">
    <source>
        <dbReference type="ARBA" id="ARBA00022989"/>
    </source>
</evidence>
<dbReference type="InterPro" id="IPR011867">
    <property type="entry name" value="ModB_ABC"/>
</dbReference>
<reference evidence="13" key="1">
    <citation type="journal article" date="2024" name="Algal Res.">
        <title>Biochemical, toxicological and genomic investigation of a high-biomass producing Limnothrix strain isolated from Italian shallow drinking water reservoir.</title>
        <authorList>
            <person name="Simonazzi M."/>
            <person name="Shishido T.K."/>
            <person name="Delbaje E."/>
            <person name="Wahlsten M."/>
            <person name="Fewer D.P."/>
            <person name="Sivonen K."/>
            <person name="Pezzolesi L."/>
            <person name="Pistocchi R."/>
        </authorList>
    </citation>
    <scope>NUCLEOTIDE SEQUENCE [LARGE SCALE GENOMIC DNA]</scope>
    <source>
        <strain evidence="13">LRLZ20PSL1</strain>
    </source>
</reference>
<dbReference type="RefSeq" id="WP_190533972.1">
    <property type="nucleotide sequence ID" value="NZ_JAZAQF010000006.1"/>
</dbReference>
<dbReference type="SUPFAM" id="SSF161098">
    <property type="entry name" value="MetI-like"/>
    <property type="match status" value="1"/>
</dbReference>
<evidence type="ECO:0000259" key="11">
    <source>
        <dbReference type="PROSITE" id="PS50928"/>
    </source>
</evidence>
<evidence type="ECO:0000256" key="1">
    <source>
        <dbReference type="ARBA" id="ARBA00004651"/>
    </source>
</evidence>
<evidence type="ECO:0000256" key="2">
    <source>
        <dbReference type="ARBA" id="ARBA00007069"/>
    </source>
</evidence>
<dbReference type="CDD" id="cd06261">
    <property type="entry name" value="TM_PBP2"/>
    <property type="match status" value="1"/>
</dbReference>
<evidence type="ECO:0000256" key="3">
    <source>
        <dbReference type="ARBA" id="ARBA00022448"/>
    </source>
</evidence>
<dbReference type="InterPro" id="IPR000515">
    <property type="entry name" value="MetI-like"/>
</dbReference>
<evidence type="ECO:0000313" key="13">
    <source>
        <dbReference type="Proteomes" id="UP001604335"/>
    </source>
</evidence>
<dbReference type="InterPro" id="IPR035906">
    <property type="entry name" value="MetI-like_sf"/>
</dbReference>
<comment type="function">
    <text evidence="10">Part of the binding-protein-dependent transport system for molybdenum; probably responsible for the translocation of the substrate across the membrane.</text>
</comment>
<keyword evidence="8 9" id="KW-0472">Membrane</keyword>
<gene>
    <name evidence="12" type="primary">modB</name>
    <name evidence="12" type="ORF">VPK24_01260</name>
</gene>
<feature type="transmembrane region" description="Helical" evidence="9">
    <location>
        <begin position="88"/>
        <end position="112"/>
    </location>
</feature>
<evidence type="ECO:0000256" key="10">
    <source>
        <dbReference type="RuleBase" id="RU365097"/>
    </source>
</evidence>
<dbReference type="EMBL" id="JAZAQF010000006">
    <property type="protein sequence ID" value="MFG3816249.1"/>
    <property type="molecule type" value="Genomic_DNA"/>
</dbReference>
<keyword evidence="6 9" id="KW-0812">Transmembrane</keyword>
<name>A0ABW7C801_9CYAN</name>
<feature type="transmembrane region" description="Helical" evidence="9">
    <location>
        <begin position="203"/>
        <end position="223"/>
    </location>
</feature>
<evidence type="ECO:0000256" key="5">
    <source>
        <dbReference type="ARBA" id="ARBA00022505"/>
    </source>
</evidence>
<evidence type="ECO:0000256" key="9">
    <source>
        <dbReference type="RuleBase" id="RU363032"/>
    </source>
</evidence>
<keyword evidence="5 10" id="KW-0500">Molybdenum</keyword>
<dbReference type="Pfam" id="PF00528">
    <property type="entry name" value="BPD_transp_1"/>
    <property type="match status" value="1"/>
</dbReference>
<evidence type="ECO:0000256" key="8">
    <source>
        <dbReference type="ARBA" id="ARBA00023136"/>
    </source>
</evidence>
<keyword evidence="7 9" id="KW-1133">Transmembrane helix</keyword>
<comment type="similarity">
    <text evidence="2 10">Belongs to the binding-protein-dependent transport system permease family. CysTW subfamily.</text>
</comment>
<evidence type="ECO:0000256" key="6">
    <source>
        <dbReference type="ARBA" id="ARBA00022692"/>
    </source>
</evidence>